<dbReference type="InterPro" id="IPR015422">
    <property type="entry name" value="PyrdxlP-dep_Trfase_small"/>
</dbReference>
<evidence type="ECO:0000256" key="2">
    <source>
        <dbReference type="ARBA" id="ARBA00004998"/>
    </source>
</evidence>
<dbReference type="InterPro" id="IPR049704">
    <property type="entry name" value="Aminotrans_3_PPA_site"/>
</dbReference>
<dbReference type="Gene3D" id="3.40.640.10">
    <property type="entry name" value="Type I PLP-dependent aspartate aminotransferase-like (Major domain)"/>
    <property type="match status" value="1"/>
</dbReference>
<evidence type="ECO:0000313" key="9">
    <source>
        <dbReference type="EMBL" id="GIQ88776.1"/>
    </source>
</evidence>
<dbReference type="FunFam" id="3.40.640.10:FF:000011">
    <property type="entry name" value="Ornithine aminotransferase"/>
    <property type="match status" value="1"/>
</dbReference>
<dbReference type="GO" id="GO:0005737">
    <property type="term" value="C:cytoplasm"/>
    <property type="evidence" value="ECO:0007669"/>
    <property type="project" value="TreeGrafter"/>
</dbReference>
<evidence type="ECO:0000256" key="4">
    <source>
        <dbReference type="ARBA" id="ARBA00012924"/>
    </source>
</evidence>
<evidence type="ECO:0000256" key="7">
    <source>
        <dbReference type="ARBA" id="ARBA00022898"/>
    </source>
</evidence>
<dbReference type="EC" id="2.6.1.13" evidence="4 8"/>
<evidence type="ECO:0000256" key="1">
    <source>
        <dbReference type="ARBA" id="ARBA00001933"/>
    </source>
</evidence>
<dbReference type="CDD" id="cd00610">
    <property type="entry name" value="OAT_like"/>
    <property type="match status" value="1"/>
</dbReference>
<comment type="pathway">
    <text evidence="2 8">Amino-acid biosynthesis; L-proline biosynthesis; L-glutamate 5-semialdehyde from L-ornithine: step 1/1.</text>
</comment>
<keyword evidence="6 8" id="KW-0808">Transferase</keyword>
<dbReference type="InterPro" id="IPR015421">
    <property type="entry name" value="PyrdxlP-dep_Trfase_major"/>
</dbReference>
<dbReference type="AlphaFoldDB" id="A0A9K3D600"/>
<dbReference type="GO" id="GO:0042802">
    <property type="term" value="F:identical protein binding"/>
    <property type="evidence" value="ECO:0007669"/>
    <property type="project" value="TreeGrafter"/>
</dbReference>
<dbReference type="GO" id="GO:0019544">
    <property type="term" value="P:L-arginine catabolic process to L-glutamate"/>
    <property type="evidence" value="ECO:0007669"/>
    <property type="project" value="TreeGrafter"/>
</dbReference>
<dbReference type="Proteomes" id="UP000265618">
    <property type="component" value="Unassembled WGS sequence"/>
</dbReference>
<dbReference type="EMBL" id="BDIP01004377">
    <property type="protein sequence ID" value="GIQ88776.1"/>
    <property type="molecule type" value="Genomic_DNA"/>
</dbReference>
<feature type="non-terminal residue" evidence="9">
    <location>
        <position position="1"/>
    </location>
</feature>
<reference evidence="9 10" key="1">
    <citation type="journal article" date="2018" name="PLoS ONE">
        <title>The draft genome of Kipferlia bialata reveals reductive genome evolution in fornicate parasites.</title>
        <authorList>
            <person name="Tanifuji G."/>
            <person name="Takabayashi S."/>
            <person name="Kume K."/>
            <person name="Takagi M."/>
            <person name="Nakayama T."/>
            <person name="Kamikawa R."/>
            <person name="Inagaki Y."/>
            <person name="Hashimoto T."/>
        </authorList>
    </citation>
    <scope>NUCLEOTIDE SEQUENCE [LARGE SCALE GENOMIC DNA]</scope>
    <source>
        <strain evidence="9">NY0173</strain>
    </source>
</reference>
<comment type="catalytic activity">
    <reaction evidence="8">
        <text>a 2-oxocarboxylate + L-ornithine = L-glutamate 5-semialdehyde + an L-alpha-amino acid</text>
        <dbReference type="Rhea" id="RHEA:13877"/>
        <dbReference type="ChEBI" id="CHEBI:35179"/>
        <dbReference type="ChEBI" id="CHEBI:46911"/>
        <dbReference type="ChEBI" id="CHEBI:58066"/>
        <dbReference type="ChEBI" id="CHEBI:59869"/>
        <dbReference type="EC" id="2.6.1.13"/>
    </reaction>
</comment>
<gene>
    <name evidence="9" type="ORF">KIPB_011104</name>
</gene>
<organism evidence="9 10">
    <name type="scientific">Kipferlia bialata</name>
    <dbReference type="NCBI Taxonomy" id="797122"/>
    <lineage>
        <taxon>Eukaryota</taxon>
        <taxon>Metamonada</taxon>
        <taxon>Carpediemonas-like organisms</taxon>
        <taxon>Kipferlia</taxon>
    </lineage>
</organism>
<dbReference type="GO" id="GO:0030170">
    <property type="term" value="F:pyridoxal phosphate binding"/>
    <property type="evidence" value="ECO:0007669"/>
    <property type="project" value="InterPro"/>
</dbReference>
<comment type="similarity">
    <text evidence="3 8">Belongs to the class-III pyridoxal-phosphate-dependent aminotransferase family.</text>
</comment>
<keyword evidence="5 8" id="KW-0032">Aminotransferase</keyword>
<dbReference type="InterPro" id="IPR050103">
    <property type="entry name" value="Class-III_PLP-dep_AT"/>
</dbReference>
<keyword evidence="7 8" id="KW-0663">Pyridoxal phosphate</keyword>
<evidence type="ECO:0000313" key="10">
    <source>
        <dbReference type="Proteomes" id="UP000265618"/>
    </source>
</evidence>
<dbReference type="GO" id="GO:0010121">
    <property type="term" value="P:L-arginine catabolic process to proline via ornithine"/>
    <property type="evidence" value="ECO:0007669"/>
    <property type="project" value="TreeGrafter"/>
</dbReference>
<name>A0A9K3D600_9EUKA</name>
<dbReference type="PANTHER" id="PTHR11986:SF18">
    <property type="entry name" value="ORNITHINE AMINOTRANSFERASE, MITOCHONDRIAL"/>
    <property type="match status" value="1"/>
</dbReference>
<dbReference type="Gene3D" id="3.90.1150.10">
    <property type="entry name" value="Aspartate Aminotransferase, domain 1"/>
    <property type="match status" value="1"/>
</dbReference>
<dbReference type="OrthoDB" id="10261433at2759"/>
<dbReference type="Pfam" id="PF00202">
    <property type="entry name" value="Aminotran_3"/>
    <property type="match status" value="1"/>
</dbReference>
<dbReference type="SUPFAM" id="SSF53383">
    <property type="entry name" value="PLP-dependent transferases"/>
    <property type="match status" value="1"/>
</dbReference>
<evidence type="ECO:0000256" key="8">
    <source>
        <dbReference type="RuleBase" id="RU365036"/>
    </source>
</evidence>
<dbReference type="GO" id="GO:0004587">
    <property type="term" value="F:ornithine aminotransferase activity"/>
    <property type="evidence" value="ECO:0007669"/>
    <property type="project" value="UniProtKB-EC"/>
</dbReference>
<comment type="caution">
    <text evidence="9">The sequence shown here is derived from an EMBL/GenBank/DDBJ whole genome shotgun (WGS) entry which is preliminary data.</text>
</comment>
<evidence type="ECO:0000256" key="6">
    <source>
        <dbReference type="ARBA" id="ARBA00022679"/>
    </source>
</evidence>
<dbReference type="NCBIfam" id="TIGR01885">
    <property type="entry name" value="Orn_aminotrans"/>
    <property type="match status" value="1"/>
</dbReference>
<comment type="cofactor">
    <cofactor evidence="1 8">
        <name>pyridoxal 5'-phosphate</name>
        <dbReference type="ChEBI" id="CHEBI:597326"/>
    </cofactor>
</comment>
<dbReference type="FunFam" id="3.90.1150.10:FF:000152">
    <property type="entry name" value="Ornithine aminotransferase"/>
    <property type="match status" value="1"/>
</dbReference>
<dbReference type="InterPro" id="IPR005814">
    <property type="entry name" value="Aminotrans_3"/>
</dbReference>
<protein>
    <recommendedName>
        <fullName evidence="4 8">Ornithine aminotransferase</fullName>
        <ecNumber evidence="4 8">2.6.1.13</ecNumber>
    </recommendedName>
</protein>
<dbReference type="InterPro" id="IPR015424">
    <property type="entry name" value="PyrdxlP-dep_Trfase"/>
</dbReference>
<sequence length="274" mass="29714">GNFHGRTISVISMSTDPDCTENFGPFVPGFLSIDYDAPEQLEAILKEKGDKVCAFIQEPIQGEAGVYVPSEGYITKCQNLCKQYNCLYIDDEIQTGIARTGRMLAADHENCRPDMVILGKAISGGAYPVSVVLCDKKIMDVIKPGTHGSTFGGCPMACAVAVAALEVIEEEKLIERAQVMGERMRKGLRDVPSEIVKLVRGKGLLNAVVVDRMAGLDEYTAYAVCLLMAEHGVLAKPTHSDIIRLAPPLTITEAEVDEIVRVFHLAVKEAPAYA</sequence>
<dbReference type="PROSITE" id="PS00600">
    <property type="entry name" value="AA_TRANSFER_CLASS_3"/>
    <property type="match status" value="1"/>
</dbReference>
<accession>A0A9K3D600</accession>
<evidence type="ECO:0000256" key="3">
    <source>
        <dbReference type="ARBA" id="ARBA00008954"/>
    </source>
</evidence>
<feature type="non-terminal residue" evidence="9">
    <location>
        <position position="274"/>
    </location>
</feature>
<keyword evidence="10" id="KW-1185">Reference proteome</keyword>
<evidence type="ECO:0000256" key="5">
    <source>
        <dbReference type="ARBA" id="ARBA00022576"/>
    </source>
</evidence>
<dbReference type="InterPro" id="IPR010164">
    <property type="entry name" value="Orn_aminotrans"/>
</dbReference>
<proteinExistence type="inferred from homology"/>
<dbReference type="PANTHER" id="PTHR11986">
    <property type="entry name" value="AMINOTRANSFERASE CLASS III"/>
    <property type="match status" value="1"/>
</dbReference>